<organism evidence="2 3">
    <name type="scientific">Elysia chlorotica</name>
    <name type="common">Eastern emerald elysia</name>
    <name type="synonym">Sea slug</name>
    <dbReference type="NCBI Taxonomy" id="188477"/>
    <lineage>
        <taxon>Eukaryota</taxon>
        <taxon>Metazoa</taxon>
        <taxon>Spiralia</taxon>
        <taxon>Lophotrochozoa</taxon>
        <taxon>Mollusca</taxon>
        <taxon>Gastropoda</taxon>
        <taxon>Heterobranchia</taxon>
        <taxon>Euthyneura</taxon>
        <taxon>Panpulmonata</taxon>
        <taxon>Sacoglossa</taxon>
        <taxon>Placobranchoidea</taxon>
        <taxon>Plakobranchidae</taxon>
        <taxon>Elysia</taxon>
    </lineage>
</organism>
<evidence type="ECO:0000313" key="2">
    <source>
        <dbReference type="EMBL" id="RUS83137.1"/>
    </source>
</evidence>
<feature type="non-terminal residue" evidence="2">
    <location>
        <position position="1"/>
    </location>
</feature>
<accession>A0A433TNH8</accession>
<keyword evidence="1" id="KW-0472">Membrane</keyword>
<evidence type="ECO:0000256" key="1">
    <source>
        <dbReference type="SAM" id="Phobius"/>
    </source>
</evidence>
<sequence>AVSSSHRKRSVISATTKTRLAGSSSTTQCSKVMMYALYVPLVLMLAVYTEAYSIHGNSNNPHPLPQEPDQCHSPKMPCRMNMTFDSEQEGLTHWHSYLCSCGDSDSCSTDWTQSDRVVSRQLDSTTYSSVVLDLMYCEPVRPRRMCVHGETALVLSSSLENPMDLDAYNCRCKDGVPFQLQRSWIRNFYYVNEFSCEDQMPTCPMLQIPCVSVIFRDSSFICNCPAGTECDHPDPTSWLPGTAPLLGYCRPKKQ</sequence>
<keyword evidence="1" id="KW-1133">Transmembrane helix</keyword>
<dbReference type="EMBL" id="RQTK01000256">
    <property type="protein sequence ID" value="RUS83137.1"/>
    <property type="molecule type" value="Genomic_DNA"/>
</dbReference>
<dbReference type="Proteomes" id="UP000271974">
    <property type="component" value="Unassembled WGS sequence"/>
</dbReference>
<gene>
    <name evidence="2" type="ORF">EGW08_009084</name>
</gene>
<proteinExistence type="predicted"/>
<comment type="caution">
    <text evidence="2">The sequence shown here is derived from an EMBL/GenBank/DDBJ whole genome shotgun (WGS) entry which is preliminary data.</text>
</comment>
<keyword evidence="3" id="KW-1185">Reference proteome</keyword>
<name>A0A433TNH8_ELYCH</name>
<keyword evidence="1" id="KW-0812">Transmembrane</keyword>
<evidence type="ECO:0000313" key="3">
    <source>
        <dbReference type="Proteomes" id="UP000271974"/>
    </source>
</evidence>
<reference evidence="2 3" key="1">
    <citation type="submission" date="2019-01" db="EMBL/GenBank/DDBJ databases">
        <title>A draft genome assembly of the solar-powered sea slug Elysia chlorotica.</title>
        <authorList>
            <person name="Cai H."/>
            <person name="Li Q."/>
            <person name="Fang X."/>
            <person name="Li J."/>
            <person name="Curtis N.E."/>
            <person name="Altenburger A."/>
            <person name="Shibata T."/>
            <person name="Feng M."/>
            <person name="Maeda T."/>
            <person name="Schwartz J.A."/>
            <person name="Shigenobu S."/>
            <person name="Lundholm N."/>
            <person name="Nishiyama T."/>
            <person name="Yang H."/>
            <person name="Hasebe M."/>
            <person name="Li S."/>
            <person name="Pierce S.K."/>
            <person name="Wang J."/>
        </authorList>
    </citation>
    <scope>NUCLEOTIDE SEQUENCE [LARGE SCALE GENOMIC DNA]</scope>
    <source>
        <strain evidence="2">EC2010</strain>
        <tissue evidence="2">Whole organism of an adult</tissue>
    </source>
</reference>
<dbReference type="OrthoDB" id="6054925at2759"/>
<dbReference type="AlphaFoldDB" id="A0A433TNH8"/>
<feature type="transmembrane region" description="Helical" evidence="1">
    <location>
        <begin position="32"/>
        <end position="49"/>
    </location>
</feature>
<protein>
    <submittedName>
        <fullName evidence="2">Uncharacterized protein</fullName>
    </submittedName>
</protein>